<organism evidence="8 9">
    <name type="scientific">Denitrovibrio acetiphilus (strain DSM 12809 / NBRC 114555 / N2460)</name>
    <dbReference type="NCBI Taxonomy" id="522772"/>
    <lineage>
        <taxon>Bacteria</taxon>
        <taxon>Pseudomonadati</taxon>
        <taxon>Deferribacterota</taxon>
        <taxon>Deferribacteres</taxon>
        <taxon>Deferribacterales</taxon>
        <taxon>Geovibrionaceae</taxon>
        <taxon>Denitrovibrio</taxon>
    </lineage>
</organism>
<keyword evidence="6" id="KW-0812">Transmembrane</keyword>
<keyword evidence="2 4" id="KW-0807">Transducer</keyword>
<protein>
    <submittedName>
        <fullName evidence="8">Methyl-accepting chemotaxis sensory transducer</fullName>
    </submittedName>
</protein>
<dbReference type="FunFam" id="1.10.287.950:FF:000001">
    <property type="entry name" value="Methyl-accepting chemotaxis sensory transducer"/>
    <property type="match status" value="1"/>
</dbReference>
<evidence type="ECO:0000256" key="3">
    <source>
        <dbReference type="ARBA" id="ARBA00029447"/>
    </source>
</evidence>
<keyword evidence="9" id="KW-1185">Reference proteome</keyword>
<dbReference type="Pfam" id="PF00015">
    <property type="entry name" value="MCPsignal"/>
    <property type="match status" value="1"/>
</dbReference>
<comment type="subcellular location">
    <subcellularLocation>
        <location evidence="1">Membrane</location>
    </subcellularLocation>
</comment>
<dbReference type="OrthoDB" id="9795078at2"/>
<dbReference type="PANTHER" id="PTHR32089:SF112">
    <property type="entry name" value="LYSOZYME-LIKE PROTEIN-RELATED"/>
    <property type="match status" value="1"/>
</dbReference>
<sequence length="654" mass="71877" precursor="true">MKKITSGSALKISTTISMGFSIIIVILAIISTISVYSVKKSLDGIEQIKELSQDSKEMTSLRSEQLLSSLYARDYFMDNSEKSLENYNESKNRMMSSINLAMSHKGAEENDTMLSLSEGLSKFTETFDEISKLIEDRNAAMDSFYKHGLDMRASLTNIMEYSYQTGNIDVVYLIGKMQERIMRARFYALDFIKTNSTDSQDQAYDEITVNLDQLIKQADKIITNSYNKDQLNNFKHSKESFLQTFNAISEAVESIELMNTYVMKKTDAQVMDSVAMINTDLNEKQNILDQKAYRQGKHLELITYSVSVTGVILSILFALLITRRVKKPLGGEPEEMAKIADNIAEGNLRIIAKNTKNPTGLYASMLKMGQNLTNIAENIREASETVSSGSEELASSSEQLSSNFFDQAQQVHSIASALEEMATSSEHVLDNIDIAMSKSDNASSMAAAGKEKLHATNKSIEAIRKSTGDLANTIENLTGSSAEISDILNVINDIADQTNLLALNAAIEAARAGDAGRGFAVVADEVRKLAERTQSAISEIDSIINSLQTESASASKNMTQAENEVEQGVQALQETEDVFNDIVSAVDEVVHSNNMIVTAVTQQNQAISSVNENIQAVSQGQAQSTEALKVITATINDLSDQAQNMKQTVEIFQT</sequence>
<keyword evidence="6" id="KW-1133">Transmembrane helix</keyword>
<comment type="similarity">
    <text evidence="3">Belongs to the methyl-accepting chemotaxis (MCP) protein family.</text>
</comment>
<dbReference type="InParanoid" id="D4H7R3"/>
<reference evidence="8 9" key="1">
    <citation type="journal article" date="2010" name="Stand. Genomic Sci.">
        <title>Complete genome sequence of Denitrovibrio acetiphilus type strain (N2460).</title>
        <authorList>
            <person name="Kiss H."/>
            <person name="Lang E."/>
            <person name="Lapidus A."/>
            <person name="Copeland A."/>
            <person name="Nolan M."/>
            <person name="Glavina Del Rio T."/>
            <person name="Chen F."/>
            <person name="Lucas S."/>
            <person name="Tice H."/>
            <person name="Cheng J.F."/>
            <person name="Han C."/>
            <person name="Goodwin L."/>
            <person name="Pitluck S."/>
            <person name="Liolios K."/>
            <person name="Pati A."/>
            <person name="Ivanova N."/>
            <person name="Mavromatis K."/>
            <person name="Chen A."/>
            <person name="Palaniappan K."/>
            <person name="Land M."/>
            <person name="Hauser L."/>
            <person name="Chang Y.J."/>
            <person name="Jeffries C.D."/>
            <person name="Detter J.C."/>
            <person name="Brettin T."/>
            <person name="Spring S."/>
            <person name="Rohde M."/>
            <person name="Goker M."/>
            <person name="Woyke T."/>
            <person name="Bristow J."/>
            <person name="Eisen J.A."/>
            <person name="Markowitz V."/>
            <person name="Hugenholtz P."/>
            <person name="Kyrpides N.C."/>
            <person name="Klenk H.P."/>
        </authorList>
    </citation>
    <scope>NUCLEOTIDE SEQUENCE [LARGE SCALE GENOMIC DNA]</scope>
    <source>
        <strain evidence="9">DSM 12809 / NBRC 114555 / N2460</strain>
    </source>
</reference>
<evidence type="ECO:0000256" key="6">
    <source>
        <dbReference type="SAM" id="Phobius"/>
    </source>
</evidence>
<feature type="transmembrane region" description="Helical" evidence="6">
    <location>
        <begin position="301"/>
        <end position="321"/>
    </location>
</feature>
<dbReference type="STRING" id="522772.Dacet_1290"/>
<dbReference type="Proteomes" id="UP000002012">
    <property type="component" value="Chromosome"/>
</dbReference>
<proteinExistence type="inferred from homology"/>
<feature type="transmembrane region" description="Helical" evidence="6">
    <location>
        <begin position="12"/>
        <end position="36"/>
    </location>
</feature>
<dbReference type="RefSeq" id="WP_013010584.1">
    <property type="nucleotide sequence ID" value="NC_013943.1"/>
</dbReference>
<dbReference type="KEGG" id="dap:Dacet_1290"/>
<feature type="domain" description="Methyl-accepting transducer" evidence="7">
    <location>
        <begin position="382"/>
        <end position="618"/>
    </location>
</feature>
<evidence type="ECO:0000313" key="9">
    <source>
        <dbReference type="Proteomes" id="UP000002012"/>
    </source>
</evidence>
<dbReference type="CDD" id="cd11386">
    <property type="entry name" value="MCP_signal"/>
    <property type="match status" value="1"/>
</dbReference>
<evidence type="ECO:0000256" key="4">
    <source>
        <dbReference type="PROSITE-ProRule" id="PRU00284"/>
    </source>
</evidence>
<dbReference type="AlphaFoldDB" id="D4H7R3"/>
<name>D4H7R3_DENA2</name>
<evidence type="ECO:0000256" key="2">
    <source>
        <dbReference type="ARBA" id="ARBA00023224"/>
    </source>
</evidence>
<keyword evidence="6" id="KW-0472">Membrane</keyword>
<evidence type="ECO:0000256" key="1">
    <source>
        <dbReference type="ARBA" id="ARBA00004370"/>
    </source>
</evidence>
<dbReference type="InterPro" id="IPR032255">
    <property type="entry name" value="HBM"/>
</dbReference>
<dbReference type="HOGENOM" id="CLU_000445_107_27_0"/>
<dbReference type="PROSITE" id="PS50111">
    <property type="entry name" value="CHEMOTAXIS_TRANSDUC_2"/>
    <property type="match status" value="1"/>
</dbReference>
<gene>
    <name evidence="8" type="ordered locus">Dacet_1290</name>
</gene>
<dbReference type="eggNOG" id="COG0840">
    <property type="taxonomic scope" value="Bacteria"/>
</dbReference>
<dbReference type="SMART" id="SM01358">
    <property type="entry name" value="HBM"/>
    <property type="match status" value="1"/>
</dbReference>
<evidence type="ECO:0000313" key="8">
    <source>
        <dbReference type="EMBL" id="ADD68062.1"/>
    </source>
</evidence>
<evidence type="ECO:0000259" key="7">
    <source>
        <dbReference type="PROSITE" id="PS50111"/>
    </source>
</evidence>
<evidence type="ECO:0000256" key="5">
    <source>
        <dbReference type="SAM" id="Coils"/>
    </source>
</evidence>
<accession>D4H7R3</accession>
<dbReference type="GO" id="GO:0016020">
    <property type="term" value="C:membrane"/>
    <property type="evidence" value="ECO:0007669"/>
    <property type="project" value="UniProtKB-SubCell"/>
</dbReference>
<dbReference type="GO" id="GO:0006935">
    <property type="term" value="P:chemotaxis"/>
    <property type="evidence" value="ECO:0007669"/>
    <property type="project" value="UniProtKB-ARBA"/>
</dbReference>
<dbReference type="InterPro" id="IPR004089">
    <property type="entry name" value="MCPsignal_dom"/>
</dbReference>
<dbReference type="EMBL" id="CP001968">
    <property type="protein sequence ID" value="ADD68062.1"/>
    <property type="molecule type" value="Genomic_DNA"/>
</dbReference>
<dbReference type="SUPFAM" id="SSF58104">
    <property type="entry name" value="Methyl-accepting chemotaxis protein (MCP) signaling domain"/>
    <property type="match status" value="1"/>
</dbReference>
<keyword evidence="5" id="KW-0175">Coiled coil</keyword>
<dbReference type="GO" id="GO:0007165">
    <property type="term" value="P:signal transduction"/>
    <property type="evidence" value="ECO:0007669"/>
    <property type="project" value="UniProtKB-KW"/>
</dbReference>
<feature type="coiled-coil region" evidence="5">
    <location>
        <begin position="544"/>
        <end position="578"/>
    </location>
</feature>
<dbReference type="SMART" id="SM00283">
    <property type="entry name" value="MA"/>
    <property type="match status" value="1"/>
</dbReference>
<dbReference type="Gene3D" id="1.10.287.950">
    <property type="entry name" value="Methyl-accepting chemotaxis protein"/>
    <property type="match status" value="1"/>
</dbReference>
<dbReference type="PANTHER" id="PTHR32089">
    <property type="entry name" value="METHYL-ACCEPTING CHEMOTAXIS PROTEIN MCPB"/>
    <property type="match status" value="1"/>
</dbReference>
<dbReference type="PaxDb" id="522772-Dacet_1290"/>